<dbReference type="AlphaFoldDB" id="A0AAU9J704"/>
<sequence>MVSWPWRLLQFSNIKMNPSPKAFKFNMDNVSSYSFSNIRNKRPLTKTPRSRKKVNNPRSSFESSQRKSGINVDFISKFKQLLRTVRCDEDHKSTKTLIKSAKAIKPAQLYEKSPKITSPTLSPVICYSENFNQLYKKKFNFSKNGWEYWRNSSIRKSPKINQKIILEKSIEKNYFDSSVKNLQKILDTRKRRYKFFTDSEESIERSRKKILDLRVDPGVSSESSLDFAKKSHLSNINSENFKEISFKKASSQGKICKNQKINDKMSRSSLSPTCIGAESESFNRAPLARSQTYNPSTRIKLKRRSPEKQEKSLEEFGAWEISY</sequence>
<feature type="compositionally biased region" description="Polar residues" evidence="1">
    <location>
        <begin position="56"/>
        <end position="65"/>
    </location>
</feature>
<name>A0AAU9J704_9CILI</name>
<organism evidence="2 3">
    <name type="scientific">Blepharisma stoltei</name>
    <dbReference type="NCBI Taxonomy" id="1481888"/>
    <lineage>
        <taxon>Eukaryota</taxon>
        <taxon>Sar</taxon>
        <taxon>Alveolata</taxon>
        <taxon>Ciliophora</taxon>
        <taxon>Postciliodesmatophora</taxon>
        <taxon>Heterotrichea</taxon>
        <taxon>Heterotrichida</taxon>
        <taxon>Blepharismidae</taxon>
        <taxon>Blepharisma</taxon>
    </lineage>
</organism>
<keyword evidence="3" id="KW-1185">Reference proteome</keyword>
<dbReference type="EMBL" id="CAJZBQ010000018">
    <property type="protein sequence ID" value="CAG9317503.1"/>
    <property type="molecule type" value="Genomic_DNA"/>
</dbReference>
<feature type="region of interest" description="Disordered" evidence="1">
    <location>
        <begin position="38"/>
        <end position="65"/>
    </location>
</feature>
<evidence type="ECO:0000313" key="3">
    <source>
        <dbReference type="Proteomes" id="UP001162131"/>
    </source>
</evidence>
<reference evidence="2" key="1">
    <citation type="submission" date="2021-09" db="EMBL/GenBank/DDBJ databases">
        <authorList>
            <consortium name="AG Swart"/>
            <person name="Singh M."/>
            <person name="Singh A."/>
            <person name="Seah K."/>
            <person name="Emmerich C."/>
        </authorList>
    </citation>
    <scope>NUCLEOTIDE SEQUENCE</scope>
    <source>
        <strain evidence="2">ATCC30299</strain>
    </source>
</reference>
<protein>
    <submittedName>
        <fullName evidence="2">Uncharacterized protein</fullName>
    </submittedName>
</protein>
<proteinExistence type="predicted"/>
<accession>A0AAU9J704</accession>
<evidence type="ECO:0000313" key="2">
    <source>
        <dbReference type="EMBL" id="CAG9317503.1"/>
    </source>
</evidence>
<comment type="caution">
    <text evidence="2">The sequence shown here is derived from an EMBL/GenBank/DDBJ whole genome shotgun (WGS) entry which is preliminary data.</text>
</comment>
<gene>
    <name evidence="2" type="ORF">BSTOLATCC_MIC18749</name>
</gene>
<feature type="compositionally biased region" description="Basic residues" evidence="1">
    <location>
        <begin position="39"/>
        <end position="55"/>
    </location>
</feature>
<dbReference type="Proteomes" id="UP001162131">
    <property type="component" value="Unassembled WGS sequence"/>
</dbReference>
<evidence type="ECO:0000256" key="1">
    <source>
        <dbReference type="SAM" id="MobiDB-lite"/>
    </source>
</evidence>